<dbReference type="GO" id="GO:0046076">
    <property type="term" value="P:dTTP catabolic process"/>
    <property type="evidence" value="ECO:0007669"/>
    <property type="project" value="TreeGrafter"/>
</dbReference>
<dbReference type="FunFam" id="1.10.287.1080:FF:000001">
    <property type="entry name" value="Nucleoside triphosphate pyrophosphohydrolase"/>
    <property type="match status" value="1"/>
</dbReference>
<dbReference type="InterPro" id="IPR048015">
    <property type="entry name" value="NTP-PPase_MazG-like_N"/>
</dbReference>
<reference evidence="2" key="1">
    <citation type="submission" date="2021-01" db="EMBL/GenBank/DDBJ databases">
        <title>Whole genome shotgun sequence of Actinocatenispora rupis NBRC 107355.</title>
        <authorList>
            <person name="Komaki H."/>
            <person name="Tamura T."/>
        </authorList>
    </citation>
    <scope>NUCLEOTIDE SEQUENCE</scope>
    <source>
        <strain evidence="2">NBRC 107355</strain>
    </source>
</reference>
<gene>
    <name evidence="2" type="ORF">Aru02nite_12510</name>
</gene>
<dbReference type="GO" id="GO:0006203">
    <property type="term" value="P:dGTP catabolic process"/>
    <property type="evidence" value="ECO:0007669"/>
    <property type="project" value="TreeGrafter"/>
</dbReference>
<dbReference type="SUPFAM" id="SSF101386">
    <property type="entry name" value="all-alpha NTP pyrophosphatases"/>
    <property type="match status" value="1"/>
</dbReference>
<evidence type="ECO:0000313" key="3">
    <source>
        <dbReference type="Proteomes" id="UP000612808"/>
    </source>
</evidence>
<evidence type="ECO:0000259" key="1">
    <source>
        <dbReference type="Pfam" id="PF03819"/>
    </source>
</evidence>
<feature type="domain" description="NTP pyrophosphohydrolase MazG-like" evidence="1">
    <location>
        <begin position="150"/>
        <end position="225"/>
    </location>
</feature>
<dbReference type="GO" id="GO:0046081">
    <property type="term" value="P:dUTP catabolic process"/>
    <property type="evidence" value="ECO:0007669"/>
    <property type="project" value="TreeGrafter"/>
</dbReference>
<accession>A0A8J3J590</accession>
<dbReference type="CDD" id="cd11528">
    <property type="entry name" value="NTP-PPase_MazG_Nterm"/>
    <property type="match status" value="1"/>
</dbReference>
<protein>
    <submittedName>
        <fullName evidence="2">Nucleoside triphosphate pyrophosphohydrolase</fullName>
    </submittedName>
</protein>
<sequence length="342" mass="36050">MSGPDPSTEPTGVDVAGRRIVLLHTSPRLPAGLLTARAWDLVRAHPVYAAADTPQTGALRAAGATVTVVPGGPAEQVDALLSAGTDVVWLAGPDGDLSLARMLSGRLVGMAEPPVIEAEYGSWDPPGARLLDVVATMDTLRRTCPWDREQTHTTLAPYLLEETYEAYDAIESGDRALLREELGDVLFQVAFHARVAADADAGAFDLDDVAGDLVAKLVRRHPHVFADVTVADAGEVEANWDEIKRAEKSRDSAVDGVPLAQPALQLAAKLLSRVERAGLSVPPTVATAPDPDSELGATLFELVTEARTRGLDAEAALRRAALRYAGAVRAVESGSAEPPDTP</sequence>
<organism evidence="2 3">
    <name type="scientific">Actinocatenispora rupis</name>
    <dbReference type="NCBI Taxonomy" id="519421"/>
    <lineage>
        <taxon>Bacteria</taxon>
        <taxon>Bacillati</taxon>
        <taxon>Actinomycetota</taxon>
        <taxon>Actinomycetes</taxon>
        <taxon>Micromonosporales</taxon>
        <taxon>Micromonosporaceae</taxon>
        <taxon>Actinocatenispora</taxon>
    </lineage>
</organism>
<proteinExistence type="predicted"/>
<dbReference type="GO" id="GO:0047429">
    <property type="term" value="F:nucleoside triphosphate diphosphatase activity"/>
    <property type="evidence" value="ECO:0007669"/>
    <property type="project" value="TreeGrafter"/>
</dbReference>
<dbReference type="GO" id="GO:0046061">
    <property type="term" value="P:dATP catabolic process"/>
    <property type="evidence" value="ECO:0007669"/>
    <property type="project" value="TreeGrafter"/>
</dbReference>
<dbReference type="GO" id="GO:0046052">
    <property type="term" value="P:UTP catabolic process"/>
    <property type="evidence" value="ECO:0007669"/>
    <property type="project" value="TreeGrafter"/>
</dbReference>
<dbReference type="PANTHER" id="PTHR30522">
    <property type="entry name" value="NUCLEOSIDE TRIPHOSPHATE PYROPHOSPHOHYDROLASE"/>
    <property type="match status" value="1"/>
</dbReference>
<dbReference type="Gene3D" id="1.10.287.1080">
    <property type="entry name" value="MazG-like"/>
    <property type="match status" value="1"/>
</dbReference>
<dbReference type="InterPro" id="IPR011551">
    <property type="entry name" value="NTP_PyrPHydrolase_MazG"/>
</dbReference>
<name>A0A8J3J590_9ACTN</name>
<dbReference type="Pfam" id="PF03819">
    <property type="entry name" value="MazG"/>
    <property type="match status" value="1"/>
</dbReference>
<keyword evidence="3" id="KW-1185">Reference proteome</keyword>
<dbReference type="RefSeq" id="WP_239076433.1">
    <property type="nucleotide sequence ID" value="NZ_BAAAZM010000003.1"/>
</dbReference>
<dbReference type="AlphaFoldDB" id="A0A8J3J590"/>
<dbReference type="GO" id="GO:0006950">
    <property type="term" value="P:response to stress"/>
    <property type="evidence" value="ECO:0007669"/>
    <property type="project" value="UniProtKB-ARBA"/>
</dbReference>
<dbReference type="Proteomes" id="UP000612808">
    <property type="component" value="Unassembled WGS sequence"/>
</dbReference>
<dbReference type="EMBL" id="BOMB01000007">
    <property type="protein sequence ID" value="GID10362.1"/>
    <property type="molecule type" value="Genomic_DNA"/>
</dbReference>
<dbReference type="GO" id="GO:0046047">
    <property type="term" value="P:TTP catabolic process"/>
    <property type="evidence" value="ECO:0007669"/>
    <property type="project" value="TreeGrafter"/>
</dbReference>
<comment type="caution">
    <text evidence="2">The sequence shown here is derived from an EMBL/GenBank/DDBJ whole genome shotgun (WGS) entry which is preliminary data.</text>
</comment>
<dbReference type="PANTHER" id="PTHR30522:SF0">
    <property type="entry name" value="NUCLEOSIDE TRIPHOSPHATE PYROPHOSPHOHYDROLASE"/>
    <property type="match status" value="1"/>
</dbReference>
<dbReference type="NCBIfam" id="TIGR00444">
    <property type="entry name" value="mazG"/>
    <property type="match status" value="1"/>
</dbReference>
<dbReference type="InterPro" id="IPR004518">
    <property type="entry name" value="MazG-like_dom"/>
</dbReference>
<evidence type="ECO:0000313" key="2">
    <source>
        <dbReference type="EMBL" id="GID10362.1"/>
    </source>
</evidence>